<feature type="compositionally biased region" description="Polar residues" evidence="1">
    <location>
        <begin position="1"/>
        <end position="10"/>
    </location>
</feature>
<comment type="caution">
    <text evidence="2">The sequence shown here is derived from an EMBL/GenBank/DDBJ whole genome shotgun (WGS) entry which is preliminary data.</text>
</comment>
<evidence type="ECO:0000256" key="1">
    <source>
        <dbReference type="SAM" id="MobiDB-lite"/>
    </source>
</evidence>
<sequence>MQTAPGTTPSAPRYASPTPASRHATADTAPQESTDVAMESVSSRSSSRSKRDQEEDPGYLFDLDPGLTGATAAFRLQYCGKGVSMASRYSHASKHMDETPLEYLYRLNKREHVELFINILGAQEQELASCLTLMEVPGTVTLEEEASRAATRSSLPEEDALRFKLIPPEGVDSNTDADQGRPCSPDRGRRLRLVTRGRLRRLPDL</sequence>
<name>A0A225UG77_9STRA</name>
<organism evidence="2 3">
    <name type="scientific">Phytophthora megakarya</name>
    <dbReference type="NCBI Taxonomy" id="4795"/>
    <lineage>
        <taxon>Eukaryota</taxon>
        <taxon>Sar</taxon>
        <taxon>Stramenopiles</taxon>
        <taxon>Oomycota</taxon>
        <taxon>Peronosporomycetes</taxon>
        <taxon>Peronosporales</taxon>
        <taxon>Peronosporaceae</taxon>
        <taxon>Phytophthora</taxon>
    </lineage>
</organism>
<dbReference type="AlphaFoldDB" id="A0A225UG77"/>
<evidence type="ECO:0000313" key="3">
    <source>
        <dbReference type="Proteomes" id="UP000198211"/>
    </source>
</evidence>
<dbReference type="OrthoDB" id="1752139at2759"/>
<proteinExistence type="predicted"/>
<evidence type="ECO:0000313" key="2">
    <source>
        <dbReference type="EMBL" id="OWY92045.1"/>
    </source>
</evidence>
<protein>
    <submittedName>
        <fullName evidence="2">Uncharacterized protein</fullName>
    </submittedName>
</protein>
<feature type="region of interest" description="Disordered" evidence="1">
    <location>
        <begin position="1"/>
        <end position="62"/>
    </location>
</feature>
<gene>
    <name evidence="2" type="ORF">PHMEG_00039108</name>
</gene>
<dbReference type="EMBL" id="NBNE01018916">
    <property type="protein sequence ID" value="OWY92045.1"/>
    <property type="molecule type" value="Genomic_DNA"/>
</dbReference>
<reference evidence="3" key="1">
    <citation type="submission" date="2017-03" db="EMBL/GenBank/DDBJ databases">
        <title>Phytopthora megakarya and P. palmivora, two closely related causual agents of cacao black pod achieved similar genome size and gene model numbers by different mechanisms.</title>
        <authorList>
            <person name="Ali S."/>
            <person name="Shao J."/>
            <person name="Larry D.J."/>
            <person name="Kronmiller B."/>
            <person name="Shen D."/>
            <person name="Strem M.D."/>
            <person name="Melnick R.L."/>
            <person name="Guiltinan M.J."/>
            <person name="Tyler B.M."/>
            <person name="Meinhardt L.W."/>
            <person name="Bailey B.A."/>
        </authorList>
    </citation>
    <scope>NUCLEOTIDE SEQUENCE [LARGE SCALE GENOMIC DNA]</scope>
    <source>
        <strain evidence="3">zdho120</strain>
    </source>
</reference>
<accession>A0A225UG77</accession>
<dbReference type="Proteomes" id="UP000198211">
    <property type="component" value="Unassembled WGS sequence"/>
</dbReference>
<keyword evidence="3" id="KW-1185">Reference proteome</keyword>
<feature type="region of interest" description="Disordered" evidence="1">
    <location>
        <begin position="167"/>
        <end position="188"/>
    </location>
</feature>